<evidence type="ECO:0000313" key="10">
    <source>
        <dbReference type="EMBL" id="TRZ11604.1"/>
    </source>
</evidence>
<gene>
    <name evidence="10" type="ORF">HGM15179_015511</name>
</gene>
<dbReference type="GO" id="GO:0005634">
    <property type="term" value="C:nucleus"/>
    <property type="evidence" value="ECO:0007669"/>
    <property type="project" value="UniProtKB-SubCell"/>
</dbReference>
<dbReference type="Proteomes" id="UP000796761">
    <property type="component" value="Unassembled WGS sequence"/>
</dbReference>
<dbReference type="InterPro" id="IPR039134">
    <property type="entry name" value="SMUG1"/>
</dbReference>
<feature type="compositionally biased region" description="Basic and acidic residues" evidence="8">
    <location>
        <begin position="178"/>
        <end position="187"/>
    </location>
</feature>
<dbReference type="Gene3D" id="3.40.470.10">
    <property type="entry name" value="Uracil-DNA glycosylase-like domain"/>
    <property type="match status" value="2"/>
</dbReference>
<protein>
    <recommendedName>
        <fullName evidence="9">Uracil-DNA glycosylase-like domain-containing protein</fullName>
    </recommendedName>
</protein>
<keyword evidence="3" id="KW-0227">DNA damage</keyword>
<feature type="compositionally biased region" description="Basic and acidic residues" evidence="8">
    <location>
        <begin position="59"/>
        <end position="121"/>
    </location>
</feature>
<evidence type="ECO:0000256" key="6">
    <source>
        <dbReference type="ARBA" id="ARBA00023204"/>
    </source>
</evidence>
<feature type="compositionally biased region" description="Basic and acidic residues" evidence="8">
    <location>
        <begin position="37"/>
        <end position="46"/>
    </location>
</feature>
<keyword evidence="7" id="KW-0539">Nucleus</keyword>
<dbReference type="InterPro" id="IPR036895">
    <property type="entry name" value="Uracil-DNA_glycosylase-like_sf"/>
</dbReference>
<dbReference type="SUPFAM" id="SSF52141">
    <property type="entry name" value="Uracil-DNA glycosylase-like"/>
    <property type="match status" value="2"/>
</dbReference>
<name>A0A8K1G4Z1_9PASS</name>
<evidence type="ECO:0000256" key="1">
    <source>
        <dbReference type="ARBA" id="ARBA00004123"/>
    </source>
</evidence>
<feature type="domain" description="Uracil-DNA glycosylase-like" evidence="9">
    <location>
        <begin position="277"/>
        <end position="463"/>
    </location>
</feature>
<evidence type="ECO:0000256" key="5">
    <source>
        <dbReference type="ARBA" id="ARBA00023125"/>
    </source>
</evidence>
<dbReference type="EMBL" id="SWJQ01000687">
    <property type="protein sequence ID" value="TRZ11604.1"/>
    <property type="molecule type" value="Genomic_DNA"/>
</dbReference>
<dbReference type="InterPro" id="IPR005122">
    <property type="entry name" value="Uracil-DNA_glycosylase-like"/>
</dbReference>
<keyword evidence="6" id="KW-0234">DNA repair</keyword>
<dbReference type="PANTHER" id="PTHR13235:SF2">
    <property type="entry name" value="SINGLE-STRAND SELECTIVE MONOFUNCTIONAL URACIL DNA GLYCOSYLASE"/>
    <property type="match status" value="1"/>
</dbReference>
<evidence type="ECO:0000256" key="7">
    <source>
        <dbReference type="ARBA" id="ARBA00023242"/>
    </source>
</evidence>
<organism evidence="10 11">
    <name type="scientific">Zosterops borbonicus</name>
    <dbReference type="NCBI Taxonomy" id="364589"/>
    <lineage>
        <taxon>Eukaryota</taxon>
        <taxon>Metazoa</taxon>
        <taxon>Chordata</taxon>
        <taxon>Craniata</taxon>
        <taxon>Vertebrata</taxon>
        <taxon>Euteleostomi</taxon>
        <taxon>Archelosauria</taxon>
        <taxon>Archosauria</taxon>
        <taxon>Dinosauria</taxon>
        <taxon>Saurischia</taxon>
        <taxon>Theropoda</taxon>
        <taxon>Coelurosauria</taxon>
        <taxon>Aves</taxon>
        <taxon>Neognathae</taxon>
        <taxon>Neoaves</taxon>
        <taxon>Telluraves</taxon>
        <taxon>Australaves</taxon>
        <taxon>Passeriformes</taxon>
        <taxon>Sylvioidea</taxon>
        <taxon>Zosteropidae</taxon>
        <taxon>Zosterops</taxon>
    </lineage>
</organism>
<dbReference type="AlphaFoldDB" id="A0A8K1G4Z1"/>
<comment type="similarity">
    <text evidence="2">Belongs to the uracil-DNA glycosylase (UDG) superfamily. SMUG1 family.</text>
</comment>
<accession>A0A8K1G4Z1</accession>
<evidence type="ECO:0000256" key="8">
    <source>
        <dbReference type="SAM" id="MobiDB-lite"/>
    </source>
</evidence>
<keyword evidence="11" id="KW-1185">Reference proteome</keyword>
<sequence length="495" mass="53459">MEPNGGTGNDPGARNDPGVRENPRMTSKNPGVNKMELGVKKMDPGVRKNSRVRKNPKVKRTEPELRMKKPEEDEDGDGHQAGHEDGHRAQAEDGHRPEDGHWAGDEDGHKAQDEGEHRAEDGAGAEDEDGHQAEDEDGHQAEDEDGHQAEDEDGHQAGDEGGHWAGDAGGHRAAGRADAADGAHAADDTDDDDDDDEADEEGIAERFLALERALSEQLRALGPPGPPVAVVYAPLEYAWEPHQSFVRRYLRGPRPVLFLGMNPGPFGMAQTGVGTGTGHRDTRGLFLGMNPGPFGMAQTGVGTGDRALRVPFGEARHVREWLRVGGSVLKPPQEHPKRPVLGLSCPRSEISGRRFWGLVRSLCPAPRSFFRRCFVHNLCPLLFLAPSGRNVAPPELRPPLRRRLLALCGDALVAAVVALRVALVVALGRVAEQGARRALRAAGLAVRVTGIPHPSPRNPRANRGWETQARARLEEEGVLSLLGEDFGGVLGGFWV</sequence>
<evidence type="ECO:0000259" key="9">
    <source>
        <dbReference type="Pfam" id="PF03167"/>
    </source>
</evidence>
<keyword evidence="5" id="KW-0238">DNA-binding</keyword>
<evidence type="ECO:0000256" key="4">
    <source>
        <dbReference type="ARBA" id="ARBA00022801"/>
    </source>
</evidence>
<feature type="region of interest" description="Disordered" evidence="8">
    <location>
        <begin position="1"/>
        <end position="199"/>
    </location>
</feature>
<dbReference type="GO" id="GO:0006284">
    <property type="term" value="P:base-excision repair"/>
    <property type="evidence" value="ECO:0007669"/>
    <property type="project" value="InterPro"/>
</dbReference>
<dbReference type="GO" id="GO:0003677">
    <property type="term" value="F:DNA binding"/>
    <property type="evidence" value="ECO:0007669"/>
    <property type="project" value="UniProtKB-KW"/>
</dbReference>
<evidence type="ECO:0000256" key="2">
    <source>
        <dbReference type="ARBA" id="ARBA00007889"/>
    </source>
</evidence>
<reference evidence="10" key="1">
    <citation type="submission" date="2019-04" db="EMBL/GenBank/DDBJ databases">
        <title>Genome assembly of Zosterops borbonicus 15179.</title>
        <authorList>
            <person name="Leroy T."/>
            <person name="Anselmetti Y."/>
            <person name="Tilak M.-K."/>
            <person name="Nabholz B."/>
        </authorList>
    </citation>
    <scope>NUCLEOTIDE SEQUENCE</scope>
    <source>
        <strain evidence="10">HGM_15179</strain>
        <tissue evidence="10">Muscle</tissue>
    </source>
</reference>
<comment type="caution">
    <text evidence="10">The sequence shown here is derived from an EMBL/GenBank/DDBJ whole genome shotgun (WGS) entry which is preliminary data.</text>
</comment>
<feature type="compositionally biased region" description="Basic and acidic residues" evidence="8">
    <location>
        <begin position="130"/>
        <end position="162"/>
    </location>
</feature>
<keyword evidence="4" id="KW-0378">Hydrolase</keyword>
<feature type="compositionally biased region" description="Acidic residues" evidence="8">
    <location>
        <begin position="188"/>
        <end position="199"/>
    </location>
</feature>
<dbReference type="PANTHER" id="PTHR13235">
    <property type="entry name" value="SINGLE-STRAND SELECTIVE MONOFUNCTIONAL URACIL DNA GLYCOSYLASE"/>
    <property type="match status" value="1"/>
</dbReference>
<dbReference type="GO" id="GO:0000703">
    <property type="term" value="F:oxidized pyrimidine nucleobase lesion DNA N-glycosylase activity"/>
    <property type="evidence" value="ECO:0007669"/>
    <property type="project" value="TreeGrafter"/>
</dbReference>
<dbReference type="GO" id="GO:0017065">
    <property type="term" value="F:single-strand selective uracil DNA N-glycosylase activity"/>
    <property type="evidence" value="ECO:0007669"/>
    <property type="project" value="InterPro"/>
</dbReference>
<evidence type="ECO:0000313" key="11">
    <source>
        <dbReference type="Proteomes" id="UP000796761"/>
    </source>
</evidence>
<proteinExistence type="inferred from homology"/>
<comment type="subcellular location">
    <subcellularLocation>
        <location evidence="1">Nucleus</location>
    </subcellularLocation>
</comment>
<dbReference type="OrthoDB" id="408702at2759"/>
<dbReference type="Pfam" id="PF03167">
    <property type="entry name" value="UDG"/>
    <property type="match status" value="1"/>
</dbReference>
<evidence type="ECO:0000256" key="3">
    <source>
        <dbReference type="ARBA" id="ARBA00022763"/>
    </source>
</evidence>
<feature type="compositionally biased region" description="Basic residues" evidence="8">
    <location>
        <begin position="48"/>
        <end position="58"/>
    </location>
</feature>